<dbReference type="EC" id="2.7.7.65" evidence="2"/>
<dbReference type="InterPro" id="IPR029787">
    <property type="entry name" value="Nucleotide_cyclase"/>
</dbReference>
<dbReference type="PROSITE" id="PS50887">
    <property type="entry name" value="GGDEF"/>
    <property type="match status" value="1"/>
</dbReference>
<dbReference type="GO" id="GO:0043709">
    <property type="term" value="P:cell adhesion involved in single-species biofilm formation"/>
    <property type="evidence" value="ECO:0007669"/>
    <property type="project" value="TreeGrafter"/>
</dbReference>
<evidence type="ECO:0000256" key="4">
    <source>
        <dbReference type="ARBA" id="ARBA00034247"/>
    </source>
</evidence>
<dbReference type="EMBL" id="JMSZ01000013">
    <property type="protein sequence ID" value="KDE41014.1"/>
    <property type="molecule type" value="Genomic_DNA"/>
</dbReference>
<evidence type="ECO:0000259" key="7">
    <source>
        <dbReference type="PROSITE" id="PS50887"/>
    </source>
</evidence>
<dbReference type="CDD" id="cd01949">
    <property type="entry name" value="GGDEF"/>
    <property type="match status" value="1"/>
</dbReference>
<dbReference type="PANTHER" id="PTHR45138">
    <property type="entry name" value="REGULATORY COMPONENTS OF SENSORY TRANSDUCTION SYSTEM"/>
    <property type="match status" value="1"/>
</dbReference>
<dbReference type="OrthoDB" id="9812260at2"/>
<dbReference type="InterPro" id="IPR011006">
    <property type="entry name" value="CheY-like_superfamily"/>
</dbReference>
<dbReference type="Proteomes" id="UP000027318">
    <property type="component" value="Unassembled WGS sequence"/>
</dbReference>
<evidence type="ECO:0000256" key="5">
    <source>
        <dbReference type="PROSITE-ProRule" id="PRU00169"/>
    </source>
</evidence>
<dbReference type="SUPFAM" id="SSF52172">
    <property type="entry name" value="CheY-like"/>
    <property type="match status" value="2"/>
</dbReference>
<keyword evidence="3" id="KW-0902">Two-component regulatory system</keyword>
<evidence type="ECO:0000313" key="9">
    <source>
        <dbReference type="Proteomes" id="UP000027318"/>
    </source>
</evidence>
<dbReference type="Pfam" id="PF01627">
    <property type="entry name" value="Hpt"/>
    <property type="match status" value="1"/>
</dbReference>
<dbReference type="SUPFAM" id="SSF55073">
    <property type="entry name" value="Nucleotide cyclase"/>
    <property type="match status" value="1"/>
</dbReference>
<dbReference type="NCBIfam" id="TIGR00254">
    <property type="entry name" value="GGDEF"/>
    <property type="match status" value="1"/>
</dbReference>
<proteinExistence type="predicted"/>
<dbReference type="PATRIC" id="fig|267850.7.peg.439"/>
<dbReference type="GO" id="GO:1902201">
    <property type="term" value="P:negative regulation of bacterial-type flagellum-dependent cell motility"/>
    <property type="evidence" value="ECO:0007669"/>
    <property type="project" value="TreeGrafter"/>
</dbReference>
<dbReference type="Gene3D" id="3.30.70.270">
    <property type="match status" value="1"/>
</dbReference>
<keyword evidence="5" id="KW-0597">Phosphoprotein</keyword>
<dbReference type="InterPro" id="IPR001789">
    <property type="entry name" value="Sig_transdc_resp-reg_receiver"/>
</dbReference>
<dbReference type="GO" id="GO:0000160">
    <property type="term" value="P:phosphorelay signal transduction system"/>
    <property type="evidence" value="ECO:0007669"/>
    <property type="project" value="UniProtKB-KW"/>
</dbReference>
<protein>
    <recommendedName>
        <fullName evidence="2">diguanylate cyclase</fullName>
        <ecNumber evidence="2">2.7.7.65</ecNumber>
    </recommendedName>
</protein>
<dbReference type="STRING" id="267850.ADINL_0446"/>
<dbReference type="GO" id="GO:0052621">
    <property type="term" value="F:diguanylate cyclase activity"/>
    <property type="evidence" value="ECO:0007669"/>
    <property type="project" value="UniProtKB-EC"/>
</dbReference>
<dbReference type="InterPro" id="IPR000160">
    <property type="entry name" value="GGDEF_dom"/>
</dbReference>
<feature type="domain" description="GGDEF" evidence="7">
    <location>
        <begin position="415"/>
        <end position="549"/>
    </location>
</feature>
<organism evidence="8 9">
    <name type="scientific">Nitrincola lacisaponensis</name>
    <dbReference type="NCBI Taxonomy" id="267850"/>
    <lineage>
        <taxon>Bacteria</taxon>
        <taxon>Pseudomonadati</taxon>
        <taxon>Pseudomonadota</taxon>
        <taxon>Gammaproteobacteria</taxon>
        <taxon>Oceanospirillales</taxon>
        <taxon>Oceanospirillaceae</taxon>
        <taxon>Nitrincola</taxon>
    </lineage>
</organism>
<comment type="catalytic activity">
    <reaction evidence="4">
        <text>2 GTP = 3',3'-c-di-GMP + 2 diphosphate</text>
        <dbReference type="Rhea" id="RHEA:24898"/>
        <dbReference type="ChEBI" id="CHEBI:33019"/>
        <dbReference type="ChEBI" id="CHEBI:37565"/>
        <dbReference type="ChEBI" id="CHEBI:58805"/>
        <dbReference type="EC" id="2.7.7.65"/>
    </reaction>
</comment>
<evidence type="ECO:0000256" key="2">
    <source>
        <dbReference type="ARBA" id="ARBA00012528"/>
    </source>
</evidence>
<dbReference type="SUPFAM" id="SSF47226">
    <property type="entry name" value="Histidine-containing phosphotransfer domain, HPT domain"/>
    <property type="match status" value="1"/>
</dbReference>
<evidence type="ECO:0000313" key="8">
    <source>
        <dbReference type="EMBL" id="KDE41014.1"/>
    </source>
</evidence>
<dbReference type="GO" id="GO:0004672">
    <property type="term" value="F:protein kinase activity"/>
    <property type="evidence" value="ECO:0007669"/>
    <property type="project" value="UniProtKB-ARBA"/>
</dbReference>
<feature type="domain" description="Response regulatory" evidence="6">
    <location>
        <begin position="132"/>
        <end position="249"/>
    </location>
</feature>
<accession>A0A063Y5S8</accession>
<dbReference type="InterPro" id="IPR050469">
    <property type="entry name" value="Diguanylate_Cyclase"/>
</dbReference>
<evidence type="ECO:0000256" key="3">
    <source>
        <dbReference type="ARBA" id="ARBA00023012"/>
    </source>
</evidence>
<dbReference type="RefSeq" id="WP_036543503.1">
    <property type="nucleotide sequence ID" value="NZ_JMSZ01000013.1"/>
</dbReference>
<feature type="modified residue" description="4-aspartylphosphate" evidence="5">
    <location>
        <position position="180"/>
    </location>
</feature>
<dbReference type="SMART" id="SM00448">
    <property type="entry name" value="REC"/>
    <property type="match status" value="1"/>
</dbReference>
<gene>
    <name evidence="8" type="ORF">ADINL_0446</name>
</gene>
<evidence type="ECO:0000256" key="1">
    <source>
        <dbReference type="ARBA" id="ARBA00001946"/>
    </source>
</evidence>
<keyword evidence="9" id="KW-1185">Reference proteome</keyword>
<sequence>MSKPTVNEEVISRLDSLRESYRNRLNAELKELGELLDTPIDSKSDLSILHAHLHKLAGSAGTFGYHQFGLLARQYELIINDLQSGDNAINPISIDTSTWLASLHDALDKNATQDAPSGVSILHRHAHMDKPHIVLVERDAMLLEYTAQQLELFGFQVTCLQDADELSQLGSEPPDLLLVDHRAGDLQQLSQQPVAFWQHKLQHIGCPIFFTGGEDGFQARLNAIRSFGSGYFIKPLNIVELTTKIVQVLNTHGAEPERILIVGEEQYVADAKGAILERAGMSIFNLNQPANLLNALRDFNPEMILILHYREGVIGTEIGAILEQFERWTFTPVVYSCMNPNAQIRQKAMLLSNFTLIEGAIDDAHLVGLCRARVQKIRQFEASLTQDGLTGLLKHASIKEAVHAQWLYAQRNSSSHFSLVMLDIDHFKRVNDTYGHAAGDSVIAAVGTLLKQFFRRIDKLGRYGGEEFALVLVDCSANDALRKVEELRQMFAKIQFSAKDVEFSCTLSAGIADNATYPNDSPQELLERADKALYCAKQSGRNQVRLAEG</sequence>
<dbReference type="InterPro" id="IPR043128">
    <property type="entry name" value="Rev_trsase/Diguanyl_cyclase"/>
</dbReference>
<dbReference type="InterPro" id="IPR008207">
    <property type="entry name" value="Sig_transdc_His_kin_Hpt_dom"/>
</dbReference>
<dbReference type="SMART" id="SM00267">
    <property type="entry name" value="GGDEF"/>
    <property type="match status" value="1"/>
</dbReference>
<dbReference type="GO" id="GO:0005886">
    <property type="term" value="C:plasma membrane"/>
    <property type="evidence" value="ECO:0007669"/>
    <property type="project" value="TreeGrafter"/>
</dbReference>
<comment type="caution">
    <text evidence="8">The sequence shown here is derived from an EMBL/GenBank/DDBJ whole genome shotgun (WGS) entry which is preliminary data.</text>
</comment>
<dbReference type="Gene3D" id="1.20.120.160">
    <property type="entry name" value="HPT domain"/>
    <property type="match status" value="1"/>
</dbReference>
<dbReference type="AlphaFoldDB" id="A0A063Y5S8"/>
<evidence type="ECO:0000259" key="6">
    <source>
        <dbReference type="PROSITE" id="PS50110"/>
    </source>
</evidence>
<dbReference type="Pfam" id="PF00990">
    <property type="entry name" value="GGDEF"/>
    <property type="match status" value="1"/>
</dbReference>
<dbReference type="PANTHER" id="PTHR45138:SF9">
    <property type="entry name" value="DIGUANYLATE CYCLASE DGCM-RELATED"/>
    <property type="match status" value="1"/>
</dbReference>
<reference evidence="8 9" key="1">
    <citation type="journal article" date="2005" name="Int. J. Syst. Evol. Microbiol.">
        <title>Nitrincola lacisaponensis gen. nov., sp. nov., a novel alkaliphilic bacterium isolated from an alkaline, saline lake.</title>
        <authorList>
            <person name="Dimitriu P.A."/>
            <person name="Shukla S.K."/>
            <person name="Conradt J."/>
            <person name="Marquez M.C."/>
            <person name="Ventosa A."/>
            <person name="Maglia A."/>
            <person name="Peyton B.M."/>
            <person name="Pinkart H.C."/>
            <person name="Mormile M.R."/>
        </authorList>
    </citation>
    <scope>NUCLEOTIDE SEQUENCE [LARGE SCALE GENOMIC DNA]</scope>
    <source>
        <strain evidence="8 9">4CA</strain>
    </source>
</reference>
<dbReference type="CDD" id="cd00156">
    <property type="entry name" value="REC"/>
    <property type="match status" value="1"/>
</dbReference>
<name>A0A063Y5S8_9GAMM</name>
<comment type="cofactor">
    <cofactor evidence="1">
        <name>Mg(2+)</name>
        <dbReference type="ChEBI" id="CHEBI:18420"/>
    </cofactor>
</comment>
<dbReference type="PROSITE" id="PS50110">
    <property type="entry name" value="RESPONSE_REGULATORY"/>
    <property type="match status" value="1"/>
</dbReference>
<dbReference type="InterPro" id="IPR036641">
    <property type="entry name" value="HPT_dom_sf"/>
</dbReference>
<dbReference type="FunFam" id="3.30.70.270:FF:000001">
    <property type="entry name" value="Diguanylate cyclase domain protein"/>
    <property type="match status" value="1"/>
</dbReference>
<dbReference type="Gene3D" id="3.40.50.2300">
    <property type="match status" value="1"/>
</dbReference>